<sequence>MNAKFIYNSIHPVWAGTLLKMADLAVNAGYEFFLFNDRIYHVTADKKGTYIAETKLSRSDIFMYL</sequence>
<dbReference type="AlphaFoldDB" id="A0A3E2TS34"/>
<organism evidence="1 2">
    <name type="scientific">Coprococcus catus</name>
    <dbReference type="NCBI Taxonomy" id="116085"/>
    <lineage>
        <taxon>Bacteria</taxon>
        <taxon>Bacillati</taxon>
        <taxon>Bacillota</taxon>
        <taxon>Clostridia</taxon>
        <taxon>Lachnospirales</taxon>
        <taxon>Lachnospiraceae</taxon>
        <taxon>Coprococcus</taxon>
    </lineage>
</organism>
<reference evidence="1 2" key="1">
    <citation type="submission" date="2018-08" db="EMBL/GenBank/DDBJ databases">
        <title>A genome reference for cultivated species of the human gut microbiota.</title>
        <authorList>
            <person name="Zou Y."/>
            <person name="Xue W."/>
            <person name="Luo G."/>
        </authorList>
    </citation>
    <scope>NUCLEOTIDE SEQUENCE [LARGE SCALE GENOMIC DNA]</scope>
    <source>
        <strain evidence="1 2">AF45-17</strain>
    </source>
</reference>
<dbReference type="EMBL" id="QVEP01000004">
    <property type="protein sequence ID" value="RGB81729.1"/>
    <property type="molecule type" value="Genomic_DNA"/>
</dbReference>
<comment type="caution">
    <text evidence="1">The sequence shown here is derived from an EMBL/GenBank/DDBJ whole genome shotgun (WGS) entry which is preliminary data.</text>
</comment>
<gene>
    <name evidence="1" type="ORF">DW070_02845</name>
</gene>
<evidence type="ECO:0000313" key="1">
    <source>
        <dbReference type="EMBL" id="RGB81729.1"/>
    </source>
</evidence>
<accession>A0A3E2TS34</accession>
<name>A0A3E2TS34_9FIRM</name>
<evidence type="ECO:0000313" key="2">
    <source>
        <dbReference type="Proteomes" id="UP000260773"/>
    </source>
</evidence>
<dbReference type="Proteomes" id="UP000260773">
    <property type="component" value="Unassembled WGS sequence"/>
</dbReference>
<proteinExistence type="predicted"/>
<protein>
    <submittedName>
        <fullName evidence="1">Uncharacterized protein</fullName>
    </submittedName>
</protein>